<evidence type="ECO:0000256" key="1">
    <source>
        <dbReference type="SAM" id="MobiDB-lite"/>
    </source>
</evidence>
<organism evidence="2 3">
    <name type="scientific">Rotaria socialis</name>
    <dbReference type="NCBI Taxonomy" id="392032"/>
    <lineage>
        <taxon>Eukaryota</taxon>
        <taxon>Metazoa</taxon>
        <taxon>Spiralia</taxon>
        <taxon>Gnathifera</taxon>
        <taxon>Rotifera</taxon>
        <taxon>Eurotatoria</taxon>
        <taxon>Bdelloidea</taxon>
        <taxon>Philodinida</taxon>
        <taxon>Philodinidae</taxon>
        <taxon>Rotaria</taxon>
    </lineage>
</organism>
<sequence>MNIDCESDSGAYLFLSSFYWISRSKRNSTLDSFVISSKIPRNKHTILNFTSNTSSSSSSATTMNTIIFPSQSEHSSTDVLRVHTTNSSLNIQDLPPKSSSNVFPVGVSQSGQDPPAQPHLATYRTD</sequence>
<reference evidence="2" key="1">
    <citation type="submission" date="2021-02" db="EMBL/GenBank/DDBJ databases">
        <authorList>
            <person name="Nowell W R."/>
        </authorList>
    </citation>
    <scope>NUCLEOTIDE SEQUENCE</scope>
</reference>
<protein>
    <submittedName>
        <fullName evidence="2">Uncharacterized protein</fullName>
    </submittedName>
</protein>
<name>A0A817TB49_9BILA</name>
<proteinExistence type="predicted"/>
<accession>A0A817TB49</accession>
<evidence type="ECO:0000313" key="3">
    <source>
        <dbReference type="Proteomes" id="UP000663872"/>
    </source>
</evidence>
<comment type="caution">
    <text evidence="2">The sequence shown here is derived from an EMBL/GenBank/DDBJ whole genome shotgun (WGS) entry which is preliminary data.</text>
</comment>
<gene>
    <name evidence="2" type="ORF">GRG538_LOCUS1070</name>
</gene>
<dbReference type="AlphaFoldDB" id="A0A817TB49"/>
<dbReference type="EMBL" id="CAJNYT010000028">
    <property type="protein sequence ID" value="CAF3306326.1"/>
    <property type="molecule type" value="Genomic_DNA"/>
</dbReference>
<feature type="compositionally biased region" description="Polar residues" evidence="1">
    <location>
        <begin position="89"/>
        <end position="112"/>
    </location>
</feature>
<feature type="region of interest" description="Disordered" evidence="1">
    <location>
        <begin position="89"/>
        <end position="126"/>
    </location>
</feature>
<dbReference type="Proteomes" id="UP000663872">
    <property type="component" value="Unassembled WGS sequence"/>
</dbReference>
<evidence type="ECO:0000313" key="2">
    <source>
        <dbReference type="EMBL" id="CAF3306326.1"/>
    </source>
</evidence>